<keyword evidence="1" id="KW-0945">Host-virus interaction</keyword>
<dbReference type="GO" id="GO:0019062">
    <property type="term" value="P:virion attachment to host cell"/>
    <property type="evidence" value="ECO:0007669"/>
    <property type="project" value="UniProtKB-UniRule"/>
</dbReference>
<dbReference type="GO" id="GO:0005198">
    <property type="term" value="F:structural molecule activity"/>
    <property type="evidence" value="ECO:0007669"/>
    <property type="project" value="UniProtKB-UniRule"/>
</dbReference>
<name>A0A8D4TQU0_9PAPI</name>
<keyword evidence="1" id="KW-0946">Virion</keyword>
<organism evidence="3">
    <name type="scientific">Felis catus papillomavirus 4</name>
    <dbReference type="NCBI Taxonomy" id="1398507"/>
    <lineage>
        <taxon>Viruses</taxon>
        <taxon>Monodnaviria</taxon>
        <taxon>Shotokuvirae</taxon>
        <taxon>Cossaviricota</taxon>
        <taxon>Papovaviricetes</taxon>
        <taxon>Zurhausenvirales</taxon>
        <taxon>Papillomaviridae</taxon>
        <taxon>Firstpapillomavirinae</taxon>
        <taxon>Taupapillomavirus</taxon>
        <taxon>Taupapillomavirus 3</taxon>
    </lineage>
</organism>
<comment type="subunit">
    <text evidence="1">Self-assembles into homopentamers. The capsid has an icosahedral symmetry and consists of 72 capsomers, with each capsomer being a pentamer of L1. Interacts with the minor capsid protein L2; this interaction is necessary for viral genome encapsidation. Interacts with protein E2; this interaction enhances E2-dependent replication and transcription activation.</text>
</comment>
<keyword evidence="1" id="KW-0167">Capsid protein</keyword>
<keyword evidence="1" id="KW-1015">Disulfide bond</keyword>
<protein>
    <recommendedName>
        <fullName evidence="1">Major capsid protein L1</fullName>
    </recommendedName>
</protein>
<dbReference type="Pfam" id="PF00500">
    <property type="entry name" value="Late_protein_L1"/>
    <property type="match status" value="1"/>
</dbReference>
<evidence type="ECO:0000313" key="3">
    <source>
        <dbReference type="EMBL" id="BBB06252.2"/>
    </source>
</evidence>
<proteinExistence type="inferred from homology"/>
<keyword evidence="1" id="KW-1164">Virus endocytosis by host</keyword>
<reference evidence="3" key="2">
    <citation type="journal article" date="2018" name="J. Vet. Med. Sci.">
        <title>Detection of felis catus papillomavirus type 3 and 4 DNA from squamous cell carcinoma cases of cats in Japan.</title>
        <authorList>
            <person name="Yamashita-Kawanishi N."/>
            <person name="Sawanobori R."/>
            <person name="Matsumiya K."/>
            <person name="Uema A."/>
            <person name="Chambers J.K."/>
            <person name="Uchida K."/>
            <person name="Shimakura H."/>
            <person name="Tsuzuki M."/>
            <person name="Chang C.-Y."/>
            <person name="Chang H.-W."/>
            <person name="Haga T."/>
        </authorList>
    </citation>
    <scope>NUCLEOTIDE SEQUENCE</scope>
    <source>
        <strain evidence="3">13136</strain>
    </source>
</reference>
<dbReference type="GO" id="GO:0075509">
    <property type="term" value="P:endocytosis involved in viral entry into host cell"/>
    <property type="evidence" value="ECO:0007669"/>
    <property type="project" value="UniProtKB-KW"/>
</dbReference>
<dbReference type="GO" id="GO:0039620">
    <property type="term" value="C:T=7 icosahedral viral capsid"/>
    <property type="evidence" value="ECO:0007669"/>
    <property type="project" value="UniProtKB-UniRule"/>
</dbReference>
<comment type="function">
    <text evidence="1">Forms an icosahedral capsid with a T=7 symmetry and a 50 nm diameter. The capsid is composed of 72 pentamers linked to each other by disulfide bonds and associated with L2 proteins. Binds to heparan sulfate proteoglycans on cell surface of basal layer keratinocytes to provide initial virion attachment. This binding mediates a conformational change in the virus capsid that facilitates efficient infection. The virion enters the host cell via endocytosis. During virus trafficking, L1 protein dissociates from the viral DNA and the genomic DNA is released to the host nucleus. The virion assembly takes place within the cell nucleus. Encapsulates the genomic DNA together with protein L2.</text>
</comment>
<evidence type="ECO:0000256" key="1">
    <source>
        <dbReference type="HAMAP-Rule" id="MF_04002"/>
    </source>
</evidence>
<keyword evidence="1" id="KW-1162">Viral penetration into host cytoplasm</keyword>
<gene>
    <name evidence="1 3" type="primary">L1</name>
</gene>
<feature type="region of interest" description="Disordered" evidence="2">
    <location>
        <begin position="479"/>
        <end position="510"/>
    </location>
</feature>
<accession>A0A8D4TQU0</accession>
<reference evidence="3" key="3">
    <citation type="journal article" date="2021" name="Virus Genes">
        <title>Full-genome characterization of a novel Felis catus papillomavirus 4 subtype identified in a cutaneous squamous cell carcinoma of a domestic cat.</title>
        <authorList>
            <person name="Yamashita-Kawanishi N."/>
            <person name="Gushino Y."/>
            <person name="Chang C.-Y."/>
            <person name="Chang H."/>
            <person name="Chambers J.K."/>
            <person name="Uchida K."/>
            <person name="Haga T."/>
        </authorList>
    </citation>
    <scope>NUCLEOTIDE SEQUENCE</scope>
    <source>
        <strain evidence="3">13136</strain>
    </source>
</reference>
<dbReference type="HAMAP" id="MF_04002">
    <property type="entry name" value="PPV_L1"/>
    <property type="match status" value="1"/>
</dbReference>
<feature type="disulfide bond" description="Interchain (with Cys-437)" evidence="1">
    <location>
        <position position="180"/>
    </location>
</feature>
<keyword evidence="1" id="KW-0426">Late protein</keyword>
<dbReference type="GO" id="GO:0042025">
    <property type="term" value="C:host cell nucleus"/>
    <property type="evidence" value="ECO:0007669"/>
    <property type="project" value="UniProtKB-SubCell"/>
</dbReference>
<dbReference type="InterPro" id="IPR002210">
    <property type="entry name" value="Capsid_L1_Papillomavir"/>
</dbReference>
<feature type="disulfide bond" description="Interchain (with Cys-180)" evidence="1">
    <location>
        <position position="437"/>
    </location>
</feature>
<evidence type="ECO:0000256" key="2">
    <source>
        <dbReference type="SAM" id="MobiDB-lite"/>
    </source>
</evidence>
<comment type="similarity">
    <text evidence="1">Belongs to the papillomaviridae L1 protein family.</text>
</comment>
<keyword evidence="1" id="KW-1161">Viral attachment to host cell</keyword>
<sequence>MVYDFLQMSYWVPQQGQVFLPPAKPTARVASTDEYVSGTSIFYHASSERLVTVGHPYYEIKHEDKVIVPKVSGSQYRVFYVKLPDPNKFGLPDKSIYNPEKERLVWKLRGMQIGRGGPLGVGTTGNPFFNKLQDTENPNRYLTSAGDERQNTSMDPKQVQLFVVGCTPCLGEHWDIAPRCATQDPAFKKGDCPPLELRTTTIEDGQMCDVGFGALNFPALQEDRSGVPMDISQSICKWPDFLKMENDKYGDSMFFYGKREQLYCRHFFVRGGANGEQVPENFYIPGSEAPRADAPKYTNYFGTPSGSLVTSDSQIFNRPFWLQQAQGQNNGVLWGNRIFVTVCDNTRNTNFSINQSTTGDQGQYNPEQSKQYLRHTEEFELSFVLQLCTVALQPEVLSHIHVMNPSVIDDWNLGYVEPTVGSIETTYRFIDSLATKCPDKVPPKEKEDPYSKQNYWVVDLKDRLSSDLDQYPLGRKFMHQTGLGQSSRSRVTKRAAGTSSTRASKRKRGN</sequence>
<dbReference type="EMBL" id="LC333412">
    <property type="protein sequence ID" value="BBB06252.2"/>
    <property type="molecule type" value="Genomic_DNA"/>
</dbReference>
<keyword evidence="1" id="KW-1160">Virus entry into host cell</keyword>
<comment type="subcellular location">
    <subcellularLocation>
        <location evidence="1">Virion</location>
    </subcellularLocation>
    <subcellularLocation>
        <location evidence="1">Host nucleus</location>
    </subcellularLocation>
</comment>
<keyword evidence="1" id="KW-1048">Host nucleus</keyword>
<reference evidence="3" key="1">
    <citation type="submission" date="2017-11" db="EMBL/GenBank/DDBJ databases">
        <authorList>
            <person name="Yamashita N."/>
            <person name="Sawanobori R."/>
            <person name="Matsumiya K."/>
            <person name="Haga T."/>
        </authorList>
    </citation>
    <scope>NUCLEOTIDE SEQUENCE</scope>
    <source>
        <strain evidence="3">13136</strain>
    </source>
</reference>